<accession>A0A2N9GJT2</accession>
<evidence type="ECO:0000313" key="2">
    <source>
        <dbReference type="EMBL" id="SPC99815.1"/>
    </source>
</evidence>
<protein>
    <recommendedName>
        <fullName evidence="3">Retrotransposon gag domain-containing protein</fullName>
    </recommendedName>
</protein>
<sequence length="576" mass="65764">MEEVVVSEIERGGTGLPTFHHRRIRFEVQVPSEKKGREEERSGRRTEGRRHSHSKEPSFLREARKKRRVEELEKELRLLKESDKKEQAKLPTKFTSSNLTVYNGKSDSVGHLSHYRQAMAFYNTNDALMCRVFPFSLVEVGLRWFDRLEHGSIHSWSEMSKAFTVYNDIDACDEDITVKTFRFGLHQGSRLRQSLTKRPAASMADLMSRLEQHIRVEDDSKSSARTTEDKPYFVWPPKMGGDPATRESKPYCAYHWERGHLTEQCRAYKSHLKHLVKNGHLKQYVDELKSPHQHTEEPRTTVKASAPVGIIEVIHYGTTGDDQRGEMRKAAPSSLGRIGDNFMNRGVPRQKNPHRSGKTMATSNGRSALYTPPKAEVPNTTGRNGDRGGPASSKTVPSGRVPVAEGGAQKHFLIGDSFSEEHKSQLLALLKEYQDVFAWTPYEAPGVDSEFAYHELNVSPKYKPVVQKARRTAPQQPALEDRSDLRSFVSIVVVQHCFYEEEKWKMESLRRFHRSEQSLSKKSFPAPKDRSTSRFHGQPRKNEFLGRLSRVPSDHSKKRGPGENCIHHTKGSSVIR</sequence>
<dbReference type="AlphaFoldDB" id="A0A2N9GJT2"/>
<feature type="compositionally biased region" description="Basic and acidic residues" evidence="1">
    <location>
        <begin position="54"/>
        <end position="64"/>
    </location>
</feature>
<feature type="compositionally biased region" description="Basic and acidic residues" evidence="1">
    <location>
        <begin position="32"/>
        <end position="46"/>
    </location>
</feature>
<dbReference type="PANTHER" id="PTHR33223:SF10">
    <property type="entry name" value="AMINOTRANSFERASE-LIKE PLANT MOBILE DOMAIN-CONTAINING PROTEIN"/>
    <property type="match status" value="1"/>
</dbReference>
<evidence type="ECO:0008006" key="3">
    <source>
        <dbReference type="Google" id="ProtNLM"/>
    </source>
</evidence>
<feature type="region of interest" description="Disordered" evidence="1">
    <location>
        <begin position="517"/>
        <end position="576"/>
    </location>
</feature>
<proteinExistence type="predicted"/>
<name>A0A2N9GJT2_FAGSY</name>
<organism evidence="2">
    <name type="scientific">Fagus sylvatica</name>
    <name type="common">Beechnut</name>
    <dbReference type="NCBI Taxonomy" id="28930"/>
    <lineage>
        <taxon>Eukaryota</taxon>
        <taxon>Viridiplantae</taxon>
        <taxon>Streptophyta</taxon>
        <taxon>Embryophyta</taxon>
        <taxon>Tracheophyta</taxon>
        <taxon>Spermatophyta</taxon>
        <taxon>Magnoliopsida</taxon>
        <taxon>eudicotyledons</taxon>
        <taxon>Gunneridae</taxon>
        <taxon>Pentapetalae</taxon>
        <taxon>rosids</taxon>
        <taxon>fabids</taxon>
        <taxon>Fagales</taxon>
        <taxon>Fagaceae</taxon>
        <taxon>Fagus</taxon>
    </lineage>
</organism>
<gene>
    <name evidence="2" type="ORF">FSB_LOCUS27697</name>
</gene>
<feature type="compositionally biased region" description="Basic and acidic residues" evidence="1">
    <location>
        <begin position="217"/>
        <end position="231"/>
    </location>
</feature>
<evidence type="ECO:0000256" key="1">
    <source>
        <dbReference type="SAM" id="MobiDB-lite"/>
    </source>
</evidence>
<feature type="region of interest" description="Disordered" evidence="1">
    <location>
        <begin position="332"/>
        <end position="403"/>
    </location>
</feature>
<dbReference type="PANTHER" id="PTHR33223">
    <property type="entry name" value="CCHC-TYPE DOMAIN-CONTAINING PROTEIN"/>
    <property type="match status" value="1"/>
</dbReference>
<reference evidence="2" key="1">
    <citation type="submission" date="2018-02" db="EMBL/GenBank/DDBJ databases">
        <authorList>
            <person name="Cohen D.B."/>
            <person name="Kent A.D."/>
        </authorList>
    </citation>
    <scope>NUCLEOTIDE SEQUENCE</scope>
</reference>
<dbReference type="EMBL" id="OIVN01002012">
    <property type="protein sequence ID" value="SPC99815.1"/>
    <property type="molecule type" value="Genomic_DNA"/>
</dbReference>
<feature type="region of interest" description="Disordered" evidence="1">
    <location>
        <begin position="217"/>
        <end position="240"/>
    </location>
</feature>
<feature type="region of interest" description="Disordered" evidence="1">
    <location>
        <begin position="27"/>
        <end position="64"/>
    </location>
</feature>